<sequence>MKSISNISLFLVHAVLITISLLSHCSSVVRCDENLIEQTCRKTPHPALCISSLKSDPQSSTADLKGLAVIMIYVVKAKAGETSQVIREQLKTKPELKLALINCDHNYDDILIAYIPSSIQAVQLGDPEFGETGMAFAAIEARSCENGFGGKSTITSANQFVHDTSSIASAIAKQLVPYNNKQ</sequence>
<organism evidence="6 7">
    <name type="scientific">Turnera subulata</name>
    <dbReference type="NCBI Taxonomy" id="218843"/>
    <lineage>
        <taxon>Eukaryota</taxon>
        <taxon>Viridiplantae</taxon>
        <taxon>Streptophyta</taxon>
        <taxon>Embryophyta</taxon>
        <taxon>Tracheophyta</taxon>
        <taxon>Spermatophyta</taxon>
        <taxon>Magnoliopsida</taxon>
        <taxon>eudicotyledons</taxon>
        <taxon>Gunneridae</taxon>
        <taxon>Pentapetalae</taxon>
        <taxon>rosids</taxon>
        <taxon>fabids</taxon>
        <taxon>Malpighiales</taxon>
        <taxon>Passifloraceae</taxon>
        <taxon>Turnera</taxon>
    </lineage>
</organism>
<dbReference type="PANTHER" id="PTHR36710:SF13">
    <property type="entry name" value="PUTATIVE-RELATED"/>
    <property type="match status" value="1"/>
</dbReference>
<reference evidence="6" key="1">
    <citation type="submission" date="2022-02" db="EMBL/GenBank/DDBJ databases">
        <authorList>
            <person name="Henning P.M."/>
            <person name="McCubbin A.G."/>
            <person name="Shore J.S."/>
        </authorList>
    </citation>
    <scope>NUCLEOTIDE SEQUENCE</scope>
    <source>
        <strain evidence="6">F60SS</strain>
        <tissue evidence="6">Leaves</tissue>
    </source>
</reference>
<feature type="domain" description="Pectinesterase inhibitor" evidence="5">
    <location>
        <begin position="31"/>
        <end position="171"/>
    </location>
</feature>
<dbReference type="Pfam" id="PF04043">
    <property type="entry name" value="PMEI"/>
    <property type="match status" value="1"/>
</dbReference>
<dbReference type="NCBIfam" id="TIGR01614">
    <property type="entry name" value="PME_inhib"/>
    <property type="match status" value="1"/>
</dbReference>
<evidence type="ECO:0000259" key="5">
    <source>
        <dbReference type="SMART" id="SM00856"/>
    </source>
</evidence>
<keyword evidence="7" id="KW-1185">Reference proteome</keyword>
<dbReference type="SMART" id="SM00856">
    <property type="entry name" value="PMEI"/>
    <property type="match status" value="1"/>
</dbReference>
<dbReference type="OrthoDB" id="1918674at2759"/>
<dbReference type="EMBL" id="JAKUCV010002356">
    <property type="protein sequence ID" value="KAJ4842941.1"/>
    <property type="molecule type" value="Genomic_DNA"/>
</dbReference>
<evidence type="ECO:0000256" key="4">
    <source>
        <dbReference type="SAM" id="SignalP"/>
    </source>
</evidence>
<name>A0A9Q0JHM8_9ROSI</name>
<feature type="signal peptide" evidence="4">
    <location>
        <begin position="1"/>
        <end position="31"/>
    </location>
</feature>
<dbReference type="InterPro" id="IPR052421">
    <property type="entry name" value="PCW_Enzyme_Inhibitor"/>
</dbReference>
<accession>A0A9Q0JHM8</accession>
<gene>
    <name evidence="6" type="ORF">Tsubulata_042340</name>
</gene>
<dbReference type="PANTHER" id="PTHR36710">
    <property type="entry name" value="PECTINESTERASE INHIBITOR-LIKE"/>
    <property type="match status" value="1"/>
</dbReference>
<keyword evidence="2" id="KW-1015">Disulfide bond</keyword>
<dbReference type="GO" id="GO:0004857">
    <property type="term" value="F:enzyme inhibitor activity"/>
    <property type="evidence" value="ECO:0007669"/>
    <property type="project" value="InterPro"/>
</dbReference>
<dbReference type="FunFam" id="1.20.140.40:FF:000009">
    <property type="entry name" value="Invertase/pectin methylesterase inhibitor family protein"/>
    <property type="match status" value="1"/>
</dbReference>
<proteinExistence type="inferred from homology"/>
<dbReference type="AlphaFoldDB" id="A0A9Q0JHM8"/>
<protein>
    <recommendedName>
        <fullName evidence="5">Pectinesterase inhibitor domain-containing protein</fullName>
    </recommendedName>
</protein>
<keyword evidence="1 4" id="KW-0732">Signal</keyword>
<evidence type="ECO:0000313" key="7">
    <source>
        <dbReference type="Proteomes" id="UP001141552"/>
    </source>
</evidence>
<dbReference type="InterPro" id="IPR034087">
    <property type="entry name" value="C/VIF1"/>
</dbReference>
<dbReference type="InterPro" id="IPR035513">
    <property type="entry name" value="Invertase/methylesterase_inhib"/>
</dbReference>
<dbReference type="InterPro" id="IPR006501">
    <property type="entry name" value="Pectinesterase_inhib_dom"/>
</dbReference>
<dbReference type="Proteomes" id="UP001141552">
    <property type="component" value="Unassembled WGS sequence"/>
</dbReference>
<dbReference type="SUPFAM" id="SSF101148">
    <property type="entry name" value="Plant invertase/pectin methylesterase inhibitor"/>
    <property type="match status" value="1"/>
</dbReference>
<feature type="chain" id="PRO_5040503321" description="Pectinesterase inhibitor domain-containing protein" evidence="4">
    <location>
        <begin position="32"/>
        <end position="182"/>
    </location>
</feature>
<dbReference type="Gene3D" id="1.20.140.40">
    <property type="entry name" value="Invertase/pectin methylesterase inhibitor family protein"/>
    <property type="match status" value="1"/>
</dbReference>
<evidence type="ECO:0000313" key="6">
    <source>
        <dbReference type="EMBL" id="KAJ4842941.1"/>
    </source>
</evidence>
<comment type="caution">
    <text evidence="6">The sequence shown here is derived from an EMBL/GenBank/DDBJ whole genome shotgun (WGS) entry which is preliminary data.</text>
</comment>
<evidence type="ECO:0000256" key="1">
    <source>
        <dbReference type="ARBA" id="ARBA00022729"/>
    </source>
</evidence>
<dbReference type="CDD" id="cd15796">
    <property type="entry name" value="CIF_like"/>
    <property type="match status" value="1"/>
</dbReference>
<evidence type="ECO:0000256" key="3">
    <source>
        <dbReference type="ARBA" id="ARBA00038471"/>
    </source>
</evidence>
<evidence type="ECO:0000256" key="2">
    <source>
        <dbReference type="ARBA" id="ARBA00023157"/>
    </source>
</evidence>
<comment type="similarity">
    <text evidence="3">Belongs to the PMEI family.</text>
</comment>
<reference evidence="6" key="2">
    <citation type="journal article" date="2023" name="Plants (Basel)">
        <title>Annotation of the Turnera subulata (Passifloraceae) Draft Genome Reveals the S-Locus Evolved after the Divergence of Turneroideae from Passifloroideae in a Stepwise Manner.</title>
        <authorList>
            <person name="Henning P.M."/>
            <person name="Roalson E.H."/>
            <person name="Mir W."/>
            <person name="McCubbin A.G."/>
            <person name="Shore J.S."/>
        </authorList>
    </citation>
    <scope>NUCLEOTIDE SEQUENCE</scope>
    <source>
        <strain evidence="6">F60SS</strain>
    </source>
</reference>